<evidence type="ECO:0000313" key="5">
    <source>
        <dbReference type="Proteomes" id="UP001519460"/>
    </source>
</evidence>
<evidence type="ECO:0000259" key="3">
    <source>
        <dbReference type="PROSITE" id="PS50119"/>
    </source>
</evidence>
<dbReference type="GO" id="GO:0008270">
    <property type="term" value="F:zinc ion binding"/>
    <property type="evidence" value="ECO:0007669"/>
    <property type="project" value="UniProtKB-KW"/>
</dbReference>
<dbReference type="Pfam" id="PF00643">
    <property type="entry name" value="zf-B_box"/>
    <property type="match status" value="1"/>
</dbReference>
<gene>
    <name evidence="4" type="ORF">BaRGS_00027194</name>
</gene>
<dbReference type="EMBL" id="JACVVK020000260">
    <property type="protein sequence ID" value="KAK7481545.1"/>
    <property type="molecule type" value="Genomic_DNA"/>
</dbReference>
<reference evidence="4 5" key="1">
    <citation type="journal article" date="2023" name="Sci. Data">
        <title>Genome assembly of the Korean intertidal mud-creeper Batillaria attramentaria.</title>
        <authorList>
            <person name="Patra A.K."/>
            <person name="Ho P.T."/>
            <person name="Jun S."/>
            <person name="Lee S.J."/>
            <person name="Kim Y."/>
            <person name="Won Y.J."/>
        </authorList>
    </citation>
    <scope>NUCLEOTIDE SEQUENCE [LARGE SCALE GENOMIC DNA]</scope>
    <source>
        <strain evidence="4">Wonlab-2016</strain>
    </source>
</reference>
<dbReference type="PROSITE" id="PS50119">
    <property type="entry name" value="ZF_BBOX"/>
    <property type="match status" value="1"/>
</dbReference>
<dbReference type="Gene3D" id="3.30.160.60">
    <property type="entry name" value="Classic Zinc Finger"/>
    <property type="match status" value="1"/>
</dbReference>
<accession>A0ABD0K3H5</accession>
<dbReference type="PANTHER" id="PTHR25462:SF296">
    <property type="entry name" value="MEIOTIC P26, ISOFORM F"/>
    <property type="match status" value="1"/>
</dbReference>
<name>A0ABD0K3H5_9CAEN</name>
<dbReference type="CDD" id="cd19756">
    <property type="entry name" value="Bbox2"/>
    <property type="match status" value="1"/>
</dbReference>
<dbReference type="SMART" id="SM00336">
    <property type="entry name" value="BBOX"/>
    <property type="match status" value="1"/>
</dbReference>
<evidence type="ECO:0000313" key="4">
    <source>
        <dbReference type="EMBL" id="KAK7481545.1"/>
    </source>
</evidence>
<dbReference type="Proteomes" id="UP001519460">
    <property type="component" value="Unassembled WGS sequence"/>
</dbReference>
<keyword evidence="1" id="KW-0479">Metal-binding</keyword>
<dbReference type="PANTHER" id="PTHR25462">
    <property type="entry name" value="BONUS, ISOFORM C-RELATED"/>
    <property type="match status" value="1"/>
</dbReference>
<dbReference type="AlphaFoldDB" id="A0ABD0K3H5"/>
<evidence type="ECO:0000256" key="1">
    <source>
        <dbReference type="PROSITE-ProRule" id="PRU00024"/>
    </source>
</evidence>
<sequence>MACGGVNTDLKSFVSRDESNASRPHCQEHDQELDLYCIDCDQLICTKCLKTDHNGHKIECALYARDRFKDQLSRDETRMMQCTTRLEHTISESTRERQDLMDKKKRIEADICNRHSLIVKAAKSYCDKALASLETAPADREHSLETLLTTSQQNLTDMHELNRQIGQVSTHGAITDLHRMAREMRCGRGSEEAVQKLTTTPLTTICRPVLRFKPLTSTFFQDMSDYIGCSVGMVEMGVAKPEVMIVEQFKCGQHPDTEVYSICLVKDELFLSFEPSHVYGQMPVKKFTEHGDLIMSLAEYTGRGTTAACRNNTPYHLTFYQGQTHSAYAKQSLFRLDNDSHGKSNIKNQNSSENTDEFVIRCGPHRAFDACLNQQFFVVLEEAQTPNDQQKRFQPSDVCFYTLGGHEVLLVADELNDAIHVVNVQDGRLSFARYLAPGCPLLVQPTALNTDTRGRLWVACRGGTILACTPIFEPQRSRSSSSLTVANESSVITDDHSEQGANDVTEDEIFSNDL</sequence>
<dbReference type="InterPro" id="IPR000315">
    <property type="entry name" value="Znf_B-box"/>
</dbReference>
<feature type="compositionally biased region" description="Polar residues" evidence="2">
    <location>
        <begin position="479"/>
        <end position="492"/>
    </location>
</feature>
<proteinExistence type="predicted"/>
<evidence type="ECO:0000256" key="2">
    <source>
        <dbReference type="SAM" id="MobiDB-lite"/>
    </source>
</evidence>
<feature type="domain" description="B box-type" evidence="3">
    <location>
        <begin position="21"/>
        <end position="58"/>
    </location>
</feature>
<dbReference type="SUPFAM" id="SSF57845">
    <property type="entry name" value="B-box zinc-binding domain"/>
    <property type="match status" value="1"/>
</dbReference>
<feature type="region of interest" description="Disordered" evidence="2">
    <location>
        <begin position="479"/>
        <end position="514"/>
    </location>
</feature>
<comment type="caution">
    <text evidence="4">The sequence shown here is derived from an EMBL/GenBank/DDBJ whole genome shotgun (WGS) entry which is preliminary data.</text>
</comment>
<keyword evidence="5" id="KW-1185">Reference proteome</keyword>
<protein>
    <recommendedName>
        <fullName evidence="3">B box-type domain-containing protein</fullName>
    </recommendedName>
</protein>
<feature type="compositionally biased region" description="Acidic residues" evidence="2">
    <location>
        <begin position="504"/>
        <end position="514"/>
    </location>
</feature>
<organism evidence="4 5">
    <name type="scientific">Batillaria attramentaria</name>
    <dbReference type="NCBI Taxonomy" id="370345"/>
    <lineage>
        <taxon>Eukaryota</taxon>
        <taxon>Metazoa</taxon>
        <taxon>Spiralia</taxon>
        <taxon>Lophotrochozoa</taxon>
        <taxon>Mollusca</taxon>
        <taxon>Gastropoda</taxon>
        <taxon>Caenogastropoda</taxon>
        <taxon>Sorbeoconcha</taxon>
        <taxon>Cerithioidea</taxon>
        <taxon>Batillariidae</taxon>
        <taxon>Batillaria</taxon>
    </lineage>
</organism>
<keyword evidence="1" id="KW-0863">Zinc-finger</keyword>
<dbReference type="InterPro" id="IPR047153">
    <property type="entry name" value="TRIM45/56/19-like"/>
</dbReference>
<dbReference type="SUPFAM" id="SSF63829">
    <property type="entry name" value="Calcium-dependent phosphotriesterase"/>
    <property type="match status" value="1"/>
</dbReference>
<keyword evidence="1" id="KW-0862">Zinc</keyword>